<gene>
    <name evidence="1" type="ORF">AVEN_241259_1</name>
</gene>
<reference evidence="1 2" key="1">
    <citation type="journal article" date="2019" name="Sci. Rep.">
        <title>Orb-weaving spider Araneus ventricosus genome elucidates the spidroin gene catalogue.</title>
        <authorList>
            <person name="Kono N."/>
            <person name="Nakamura H."/>
            <person name="Ohtoshi R."/>
            <person name="Moran D.A.P."/>
            <person name="Shinohara A."/>
            <person name="Yoshida Y."/>
            <person name="Fujiwara M."/>
            <person name="Mori M."/>
            <person name="Tomita M."/>
            <person name="Arakawa K."/>
        </authorList>
    </citation>
    <scope>NUCLEOTIDE SEQUENCE [LARGE SCALE GENOMIC DNA]</scope>
</reference>
<protein>
    <submittedName>
        <fullName evidence="1">Uncharacterized protein</fullName>
    </submittedName>
</protein>
<keyword evidence="2" id="KW-1185">Reference proteome</keyword>
<dbReference type="AlphaFoldDB" id="A0A4Y2TZQ7"/>
<dbReference type="Proteomes" id="UP000499080">
    <property type="component" value="Unassembled WGS sequence"/>
</dbReference>
<organism evidence="1 2">
    <name type="scientific">Araneus ventricosus</name>
    <name type="common">Orbweaver spider</name>
    <name type="synonym">Epeira ventricosa</name>
    <dbReference type="NCBI Taxonomy" id="182803"/>
    <lineage>
        <taxon>Eukaryota</taxon>
        <taxon>Metazoa</taxon>
        <taxon>Ecdysozoa</taxon>
        <taxon>Arthropoda</taxon>
        <taxon>Chelicerata</taxon>
        <taxon>Arachnida</taxon>
        <taxon>Araneae</taxon>
        <taxon>Araneomorphae</taxon>
        <taxon>Entelegynae</taxon>
        <taxon>Araneoidea</taxon>
        <taxon>Araneidae</taxon>
        <taxon>Araneus</taxon>
    </lineage>
</organism>
<dbReference type="EMBL" id="BGPR01031917">
    <property type="protein sequence ID" value="GBO05214.1"/>
    <property type="molecule type" value="Genomic_DNA"/>
</dbReference>
<comment type="caution">
    <text evidence="1">The sequence shown here is derived from an EMBL/GenBank/DDBJ whole genome shotgun (WGS) entry which is preliminary data.</text>
</comment>
<evidence type="ECO:0000313" key="2">
    <source>
        <dbReference type="Proteomes" id="UP000499080"/>
    </source>
</evidence>
<proteinExistence type="predicted"/>
<name>A0A4Y2TZQ7_ARAVE</name>
<sequence>MCFVYFNGIRRGDIGLRSVVHFKGIRHGDMGRGPLTISRASGARTWGGVLSFISTGIRHRLRGRGPVVYSKGIRPEDMGRRSVVQLSTGIRYGGGHGAGSCCSFQGHQTTGYGAGSCCSFQWHDTGHGAGSVVHFKGIRRDYGAAFCRSFQWHQTMGRSCRSFPTASDGT</sequence>
<evidence type="ECO:0000313" key="1">
    <source>
        <dbReference type="EMBL" id="GBO05214.1"/>
    </source>
</evidence>
<accession>A0A4Y2TZQ7</accession>